<dbReference type="Gene3D" id="2.60.40.10">
    <property type="entry name" value="Immunoglobulins"/>
    <property type="match status" value="1"/>
</dbReference>
<keyword evidence="1" id="KW-0732">Signal</keyword>
<evidence type="ECO:0000313" key="2">
    <source>
        <dbReference type="EMBL" id="THH34950.1"/>
    </source>
</evidence>
<name>A0A4S4NFV4_9BACT</name>
<comment type="caution">
    <text evidence="2">The sequence shown here is derived from an EMBL/GenBank/DDBJ whole genome shotgun (WGS) entry which is preliminary data.</text>
</comment>
<dbReference type="InterPro" id="IPR026341">
    <property type="entry name" value="T9SS_type_B"/>
</dbReference>
<dbReference type="Proteomes" id="UP000308528">
    <property type="component" value="Unassembled WGS sequence"/>
</dbReference>
<dbReference type="RefSeq" id="WP_136460521.1">
    <property type="nucleotide sequence ID" value="NZ_SRSF01000013.1"/>
</dbReference>
<organism evidence="2 3">
    <name type="scientific">Neolewinella litorea</name>
    <dbReference type="NCBI Taxonomy" id="2562452"/>
    <lineage>
        <taxon>Bacteria</taxon>
        <taxon>Pseudomonadati</taxon>
        <taxon>Bacteroidota</taxon>
        <taxon>Saprospiria</taxon>
        <taxon>Saprospirales</taxon>
        <taxon>Lewinellaceae</taxon>
        <taxon>Neolewinella</taxon>
    </lineage>
</organism>
<feature type="chain" id="PRO_5020355282" evidence="1">
    <location>
        <begin position="26"/>
        <end position="929"/>
    </location>
</feature>
<reference evidence="2 3" key="1">
    <citation type="submission" date="2019-04" db="EMBL/GenBank/DDBJ databases">
        <title>Lewinella litorea sp. nov., isolated from a marine sand.</title>
        <authorList>
            <person name="Yoon J.-H."/>
        </authorList>
    </citation>
    <scope>NUCLEOTIDE SEQUENCE [LARGE SCALE GENOMIC DNA]</scope>
    <source>
        <strain evidence="2 3">HSMS-39</strain>
    </source>
</reference>
<dbReference type="EMBL" id="SRSF01000013">
    <property type="protein sequence ID" value="THH34950.1"/>
    <property type="molecule type" value="Genomic_DNA"/>
</dbReference>
<dbReference type="InterPro" id="IPR013783">
    <property type="entry name" value="Ig-like_fold"/>
</dbReference>
<accession>A0A4S4NFV4</accession>
<evidence type="ECO:0000256" key="1">
    <source>
        <dbReference type="SAM" id="SignalP"/>
    </source>
</evidence>
<dbReference type="OrthoDB" id="7794186at2"/>
<evidence type="ECO:0000313" key="3">
    <source>
        <dbReference type="Proteomes" id="UP000308528"/>
    </source>
</evidence>
<dbReference type="AlphaFoldDB" id="A0A4S4NFV4"/>
<dbReference type="NCBIfam" id="TIGR04131">
    <property type="entry name" value="Bac_Flav_CTERM"/>
    <property type="match status" value="1"/>
</dbReference>
<gene>
    <name evidence="2" type="ORF">E4021_16680</name>
</gene>
<feature type="signal peptide" evidence="1">
    <location>
        <begin position="1"/>
        <end position="25"/>
    </location>
</feature>
<protein>
    <submittedName>
        <fullName evidence="2">T9SS type B sorting domain-containing protein</fullName>
    </submittedName>
</protein>
<dbReference type="Pfam" id="PF13573">
    <property type="entry name" value="SprB"/>
    <property type="match status" value="1"/>
</dbReference>
<sequence>MLFRNTPLCLGVALLVLCLSAPLMGQEGCNLPSTVASLLPNPSLEQFSAGQEGCASRQPNGLPDNTNQANCLVGWQRVSLGTTDAWNAFTLPSAGPGFPSQLPQPLPSGTSVAGFWVGIRDTDGNQFRNGNRTWAKGYREYLAACFEPGKEIEAGLDYRLTFHLGFAERETYKFLGRKIDLASPSGVELAIYGVKECGQLDFGSFYGCPEEAEAEGYELIANVTVDGEPGSWTFTSVDFVAAGDYAGFAIGGSCGSDITREDGKYYRNYYFIDDIILNRREAFDQPVAGPVSVEGQSMCTDEIVLRGQPAAGASYQWLHNGTEVPGGNSPTLALEQSDDLDGTYALRIATEAGCAITEEVLIQRPVIGDLFPDSIALCPGGGATIFPTHQVTGTFKWSDGSKYSYLPVSKPGTYSVTINSACLEQVETFEVVETPDISYTFRMSPEKPCPGDTVDVWLETDWYAPLVMYTVSDEETHYVSGSAPIRVVAGEVSTISTLLISSCNMYSDEIEVPALPRFKPEALITDLNCQGPTGSIQLTTNGSVPDQYAWSGPEGDLPPSTESRLPVNVPGTYTVTLTGSANCATSVSYAVEDRQFSLDILTTDAACGADGSASALASGGTPPYAIQWRGAADQPPMAQGTTVLADLPRGTYVTQVSDQNGCFTSQDFTIDGPEPMQASAELVLEGCSPAITADLEIEVTGGVAPYTYAIAGAAEQTTPRLSGLEAGRYTVQVYDALNCAAPPVETEVTLPEPVSVELVADRRITYGESMLLELAVQGSNPDEALIFWDSNAELEFPDGLLRAVSTPENTAWYSVEYITPDDCVYTDSLLVNVDNTVRAYVPTAFSPNGDGTNDLLELYPNVGVTGVENFRVFDRWGGLVWETSEEQVAWDGTQLGGQPLSTGTYFYHGQLRLLRGGTTQVKGTVLLTR</sequence>
<dbReference type="InterPro" id="IPR025667">
    <property type="entry name" value="SprB_repeat"/>
</dbReference>
<proteinExistence type="predicted"/>
<keyword evidence="3" id="KW-1185">Reference proteome</keyword>
<dbReference type="Pfam" id="PF13585">
    <property type="entry name" value="CHU_C"/>
    <property type="match status" value="1"/>
</dbReference>